<keyword evidence="3" id="KW-1185">Reference proteome</keyword>
<dbReference type="CDD" id="cd23992">
    <property type="entry name" value="PBP_GOBP"/>
    <property type="match status" value="1"/>
</dbReference>
<dbReference type="EMBL" id="CAJVCH010043586">
    <property type="protein sequence ID" value="CAG7717146.1"/>
    <property type="molecule type" value="Genomic_DNA"/>
</dbReference>
<accession>A0A8J2JCP3</accession>
<dbReference type="AlphaFoldDB" id="A0A8J2JCP3"/>
<gene>
    <name evidence="2" type="ORF">AFUS01_LOCUS6620</name>
</gene>
<protein>
    <submittedName>
        <fullName evidence="2">Uncharacterized protein</fullName>
    </submittedName>
</protein>
<reference evidence="2" key="1">
    <citation type="submission" date="2021-06" db="EMBL/GenBank/DDBJ databases">
        <authorList>
            <person name="Hodson N. C."/>
            <person name="Mongue J. A."/>
            <person name="Jaron S. K."/>
        </authorList>
    </citation>
    <scope>NUCLEOTIDE SEQUENCE</scope>
</reference>
<evidence type="ECO:0000313" key="3">
    <source>
        <dbReference type="Proteomes" id="UP000708208"/>
    </source>
</evidence>
<evidence type="ECO:0000313" key="2">
    <source>
        <dbReference type="EMBL" id="CAG7717146.1"/>
    </source>
</evidence>
<sequence length="151" mass="16810">MLHNFVIYALVLISTVRCSEEIKKAVDDATCKGHDIDVSEEDMGVILECASELGMKSKNDINMEKMPCFSRCLIEKQGLVDHDGNLHKEKILDLDKDSNLPQALKEDIRKHLGACLDEHGPTAKADDKSCKSFEPLTVCIHKAYLHVCAEA</sequence>
<feature type="signal peptide" evidence="1">
    <location>
        <begin position="1"/>
        <end position="18"/>
    </location>
</feature>
<dbReference type="GO" id="GO:0005549">
    <property type="term" value="F:odorant binding"/>
    <property type="evidence" value="ECO:0007669"/>
    <property type="project" value="InterPro"/>
</dbReference>
<evidence type="ECO:0000256" key="1">
    <source>
        <dbReference type="SAM" id="SignalP"/>
    </source>
</evidence>
<proteinExistence type="predicted"/>
<dbReference type="Pfam" id="PF01395">
    <property type="entry name" value="PBP_GOBP"/>
    <property type="match status" value="1"/>
</dbReference>
<name>A0A8J2JCP3_9HEXA</name>
<dbReference type="OrthoDB" id="6779241at2759"/>
<dbReference type="Proteomes" id="UP000708208">
    <property type="component" value="Unassembled WGS sequence"/>
</dbReference>
<dbReference type="InterPro" id="IPR006170">
    <property type="entry name" value="PBP/GOBP"/>
</dbReference>
<keyword evidence="1" id="KW-0732">Signal</keyword>
<feature type="chain" id="PRO_5035288420" evidence="1">
    <location>
        <begin position="19"/>
        <end position="151"/>
    </location>
</feature>
<comment type="caution">
    <text evidence="2">The sequence shown here is derived from an EMBL/GenBank/DDBJ whole genome shotgun (WGS) entry which is preliminary data.</text>
</comment>
<organism evidence="2 3">
    <name type="scientific">Allacma fusca</name>
    <dbReference type="NCBI Taxonomy" id="39272"/>
    <lineage>
        <taxon>Eukaryota</taxon>
        <taxon>Metazoa</taxon>
        <taxon>Ecdysozoa</taxon>
        <taxon>Arthropoda</taxon>
        <taxon>Hexapoda</taxon>
        <taxon>Collembola</taxon>
        <taxon>Symphypleona</taxon>
        <taxon>Sminthuridae</taxon>
        <taxon>Allacma</taxon>
    </lineage>
</organism>